<keyword evidence="12" id="KW-1185">Reference proteome</keyword>
<organism evidence="12 13">
    <name type="scientific">Hydra vulgaris</name>
    <name type="common">Hydra</name>
    <name type="synonym">Hydra attenuata</name>
    <dbReference type="NCBI Taxonomy" id="6087"/>
    <lineage>
        <taxon>Eukaryota</taxon>
        <taxon>Metazoa</taxon>
        <taxon>Cnidaria</taxon>
        <taxon>Hydrozoa</taxon>
        <taxon>Hydroidolina</taxon>
        <taxon>Anthoathecata</taxon>
        <taxon>Aplanulata</taxon>
        <taxon>Hydridae</taxon>
        <taxon>Hydra</taxon>
    </lineage>
</organism>
<gene>
    <name evidence="13" type="primary">LOC100197385</name>
</gene>
<comment type="pathway">
    <text evidence="3 11">Protein modification; protein glycosylation.</text>
</comment>
<keyword evidence="9 11" id="KW-1133">Transmembrane helix</keyword>
<dbReference type="InterPro" id="IPR007676">
    <property type="entry name" value="Ribophorin_I"/>
</dbReference>
<evidence type="ECO:0000256" key="2">
    <source>
        <dbReference type="ARBA" id="ARBA00004115"/>
    </source>
</evidence>
<dbReference type="PANTHER" id="PTHR21049">
    <property type="entry name" value="RIBOPHORIN I"/>
    <property type="match status" value="1"/>
</dbReference>
<feature type="transmembrane region" description="Helical" evidence="11">
    <location>
        <begin position="424"/>
        <end position="446"/>
    </location>
</feature>
<dbReference type="Pfam" id="PF04597">
    <property type="entry name" value="Ribophorin_I"/>
    <property type="match status" value="1"/>
</dbReference>
<evidence type="ECO:0000256" key="5">
    <source>
        <dbReference type="ARBA" id="ARBA00017611"/>
    </source>
</evidence>
<evidence type="ECO:0000256" key="6">
    <source>
        <dbReference type="ARBA" id="ARBA00022692"/>
    </source>
</evidence>
<evidence type="ECO:0000256" key="11">
    <source>
        <dbReference type="RuleBase" id="RU361143"/>
    </source>
</evidence>
<dbReference type="PANTHER" id="PTHR21049:SF0">
    <property type="entry name" value="DOLICHYL-DIPHOSPHOOLIGOSACCHARIDE--PROTEIN GLYCOSYLTRANSFERASE SUBUNIT 1"/>
    <property type="match status" value="1"/>
</dbReference>
<dbReference type="GeneID" id="100197385"/>
<keyword evidence="7 11" id="KW-0732">Signal</keyword>
<evidence type="ECO:0000256" key="10">
    <source>
        <dbReference type="ARBA" id="ARBA00023136"/>
    </source>
</evidence>
<evidence type="ECO:0000256" key="8">
    <source>
        <dbReference type="ARBA" id="ARBA00022824"/>
    </source>
</evidence>
<evidence type="ECO:0000256" key="1">
    <source>
        <dbReference type="ARBA" id="ARBA00002791"/>
    </source>
</evidence>
<reference evidence="13" key="1">
    <citation type="submission" date="2025-08" db="UniProtKB">
        <authorList>
            <consortium name="RefSeq"/>
        </authorList>
    </citation>
    <scope>IDENTIFICATION</scope>
</reference>
<feature type="chain" id="PRO_5044951655" description="Dolichyl-diphosphooligosaccharide--protein glycosyltransferase subunit 1" evidence="11">
    <location>
        <begin position="26"/>
        <end position="598"/>
    </location>
</feature>
<dbReference type="RefSeq" id="XP_065669148.1">
    <property type="nucleotide sequence ID" value="XM_065813076.1"/>
</dbReference>
<comment type="similarity">
    <text evidence="4 11">Belongs to the OST1 family.</text>
</comment>
<name>A0ABM4D4E0_HYDVU</name>
<accession>A0ABM4D4E0</accession>
<evidence type="ECO:0000256" key="4">
    <source>
        <dbReference type="ARBA" id="ARBA00008905"/>
    </source>
</evidence>
<protein>
    <recommendedName>
        <fullName evidence="5 11">Dolichyl-diphosphooligosaccharide--protein glycosyltransferase subunit 1</fullName>
    </recommendedName>
</protein>
<comment type="subcellular location">
    <subcellularLocation>
        <location evidence="2 11">Endoplasmic reticulum membrane</location>
        <topology evidence="2 11">Single-pass type I membrane protein</topology>
    </subcellularLocation>
</comment>
<keyword evidence="10 11" id="KW-0472">Membrane</keyword>
<comment type="subunit">
    <text evidence="11">Component of the oligosaccharyltransferase (OST) complex.</text>
</comment>
<keyword evidence="8 11" id="KW-0256">Endoplasmic reticulum</keyword>
<evidence type="ECO:0000256" key="3">
    <source>
        <dbReference type="ARBA" id="ARBA00004922"/>
    </source>
</evidence>
<evidence type="ECO:0000256" key="9">
    <source>
        <dbReference type="ARBA" id="ARBA00022989"/>
    </source>
</evidence>
<sequence length="598" mass="67826">MEYCSRKMILILSCLVIFSIFNVRADLEISNVDRSIDLSSQLAKVNSQITLRNKGNKAVTSFLISIEEDQFPLLSYLEVTHKEDDESVKLETTPSSVAGQSAKIFSVNLPSSLGVDKSIVVNIESVFTHALRPFPAKIGQSEKQLVIYKANTYFSSPYKVIYQKTAVKLSSSTIESYSKLKPSNSADNTITYGPYNDINPYSFHEMKIHFENNSPFLTVKDMTRWIEVSHWGNVAIEETYHLLHEGAELKGHFSRYDYQRTPSHAAVKSIKSVLPAAAKDVYYRDEIGNISTSNLLNTHDSVELELRPRFPLFGGWQTQYLIGYNVAVYEYLFRKGSNYVLKMRFIDHVFDDFVIDKVTVKVVLPEGATNIKVKFPFEIKQEKQELHKTYLDTCGRPVFIMSKKNLVENHIQDFELHYTFQSHLLLQEPILCVAAFYILFISVICIMRLDFSITKDAVNESRMKVASLVESLLAACDRRTGLNSSFDSALDNFKQSKDQVSFTSALKKVNHDYNTLCATITNLITSLLKEEPEYSDKLSDLTKKEAERKALIDHQVALATKAVSGKLSKQQYADSEQIALSKREKITEEIEATLAALS</sequence>
<evidence type="ECO:0000256" key="7">
    <source>
        <dbReference type="ARBA" id="ARBA00022729"/>
    </source>
</evidence>
<dbReference type="Proteomes" id="UP001652625">
    <property type="component" value="Chromosome 12"/>
</dbReference>
<comment type="function">
    <text evidence="1 11">Subunit of the oligosaccharyl transferase (OST) complex that catalyzes the initial transfer of a defined glycan (Glc(3)Man(9)GlcNAc(2) in eukaryotes) from the lipid carrier dolichol-pyrophosphate to an asparagine residue within an Asn-X-Ser/Thr consensus motif in nascent polypeptide chains, the first step in protein N-glycosylation. N-glycosylation occurs cotranslationally and the complex associates with the Sec61 complex at the channel-forming translocon complex that mediates protein translocation across the endoplasmic reticulum (ER). All subunits are required for a maximal enzyme activity.</text>
</comment>
<proteinExistence type="inferred from homology"/>
<evidence type="ECO:0000313" key="12">
    <source>
        <dbReference type="Proteomes" id="UP001652625"/>
    </source>
</evidence>
<evidence type="ECO:0000313" key="13">
    <source>
        <dbReference type="RefSeq" id="XP_065669148.1"/>
    </source>
</evidence>
<keyword evidence="6 11" id="KW-0812">Transmembrane</keyword>
<feature type="signal peptide" evidence="11">
    <location>
        <begin position="1"/>
        <end position="25"/>
    </location>
</feature>